<proteinExistence type="predicted"/>
<evidence type="ECO:0008006" key="4">
    <source>
        <dbReference type="Google" id="ProtNLM"/>
    </source>
</evidence>
<dbReference type="STRING" id="392484.LP43_0735"/>
<comment type="caution">
    <text evidence="2">The sequence shown here is derived from an EMBL/GenBank/DDBJ whole genome shotgun (WGS) entry which is preliminary data.</text>
</comment>
<reference evidence="2 3" key="1">
    <citation type="submission" date="2014-09" db="EMBL/GenBank/DDBJ databases">
        <authorList>
            <person name="Grob C."/>
            <person name="Taubert M."/>
            <person name="Howat A.M."/>
            <person name="Burns O.J."/>
            <person name="Dixon J.L."/>
            <person name="Chen Y."/>
            <person name="Murrell J.C."/>
        </authorList>
    </citation>
    <scope>NUCLEOTIDE SEQUENCE [LARGE SCALE GENOMIC DNA]</scope>
    <source>
        <strain evidence="2">L4</strain>
    </source>
</reference>
<gene>
    <name evidence="2" type="ORF">LP43_0735</name>
</gene>
<protein>
    <recommendedName>
        <fullName evidence="4">Helix-turn-helix domain-containing protein</fullName>
    </recommendedName>
</protein>
<dbReference type="Proteomes" id="UP000029999">
    <property type="component" value="Unassembled WGS sequence"/>
</dbReference>
<evidence type="ECO:0000313" key="3">
    <source>
        <dbReference type="Proteomes" id="UP000029999"/>
    </source>
</evidence>
<sequence length="141" mass="15407">MATTEKLLTPAQVTQCKKIAASASDFSSRAATLLAIHSGATQTKAADQSDLTIGQVRYWVAKFRRDAMAAFPDTASKSTPATKAEPVTGEPEKKAKKSKSKDKAKKKIKDNKKKNKGKDKKAKSDKKDKKKDKGKKKVKKK</sequence>
<dbReference type="AlphaFoldDB" id="A0A0A0BHH8"/>
<feature type="region of interest" description="Disordered" evidence="1">
    <location>
        <begin position="70"/>
        <end position="141"/>
    </location>
</feature>
<evidence type="ECO:0000313" key="2">
    <source>
        <dbReference type="EMBL" id="KGM07127.1"/>
    </source>
</evidence>
<accession>A0A0A0BHH8</accession>
<dbReference type="EMBL" id="JRQD01000002">
    <property type="protein sequence ID" value="KGM07127.1"/>
    <property type="molecule type" value="Genomic_DNA"/>
</dbReference>
<organism evidence="2 3">
    <name type="scientific">Methylophaga thiooxydans</name>
    <dbReference type="NCBI Taxonomy" id="392484"/>
    <lineage>
        <taxon>Bacteria</taxon>
        <taxon>Pseudomonadati</taxon>
        <taxon>Pseudomonadota</taxon>
        <taxon>Gammaproteobacteria</taxon>
        <taxon>Thiotrichales</taxon>
        <taxon>Piscirickettsiaceae</taxon>
        <taxon>Methylophaga</taxon>
    </lineage>
</organism>
<feature type="compositionally biased region" description="Basic residues" evidence="1">
    <location>
        <begin position="94"/>
        <end position="141"/>
    </location>
</feature>
<dbReference type="RefSeq" id="WP_036312209.1">
    <property type="nucleotide sequence ID" value="NZ_JRQD01000002.1"/>
</dbReference>
<name>A0A0A0BHH8_9GAMM</name>
<evidence type="ECO:0000256" key="1">
    <source>
        <dbReference type="SAM" id="MobiDB-lite"/>
    </source>
</evidence>